<evidence type="ECO:0000256" key="2">
    <source>
        <dbReference type="ARBA" id="ARBA00009695"/>
    </source>
</evidence>
<gene>
    <name evidence="5" type="primary">recX</name>
    <name evidence="9" type="ORF">GFER_11695</name>
</gene>
<dbReference type="InterPro" id="IPR003783">
    <property type="entry name" value="Regulatory_RecX"/>
</dbReference>
<keyword evidence="10" id="KW-1185">Reference proteome</keyword>
<reference evidence="9 10" key="1">
    <citation type="submission" date="2014-12" db="EMBL/GenBank/DDBJ databases">
        <title>Genomes of Geoalkalibacter ferrihydriticus and Geoalkalibacter subterraneus, two haloalkaliphilic metal-reducing members of the Geobacteraceae.</title>
        <authorList>
            <person name="Badalamenti J.P."/>
            <person name="Torres C.I."/>
            <person name="Krajmalnik-Brown R."/>
            <person name="Bond D.R."/>
        </authorList>
    </citation>
    <scope>NUCLEOTIDE SEQUENCE [LARGE SCALE GENOMIC DNA]</scope>
    <source>
        <strain evidence="9 10">DSM 17813</strain>
    </source>
</reference>
<dbReference type="GO" id="GO:0006282">
    <property type="term" value="P:regulation of DNA repair"/>
    <property type="evidence" value="ECO:0007669"/>
    <property type="project" value="UniProtKB-UniRule"/>
</dbReference>
<protein>
    <recommendedName>
        <fullName evidence="3 5">Regulatory protein RecX</fullName>
    </recommendedName>
</protein>
<dbReference type="AlphaFoldDB" id="A0A0C2ECF3"/>
<evidence type="ECO:0000256" key="4">
    <source>
        <dbReference type="ARBA" id="ARBA00022490"/>
    </source>
</evidence>
<evidence type="ECO:0000313" key="9">
    <source>
        <dbReference type="EMBL" id="KIH76273.1"/>
    </source>
</evidence>
<comment type="similarity">
    <text evidence="2 5">Belongs to the RecX family.</text>
</comment>
<dbReference type="RefSeq" id="WP_040099828.1">
    <property type="nucleotide sequence ID" value="NZ_JWJD01000004.1"/>
</dbReference>
<dbReference type="EMBL" id="JWJD01000004">
    <property type="protein sequence ID" value="KIH76273.1"/>
    <property type="molecule type" value="Genomic_DNA"/>
</dbReference>
<evidence type="ECO:0000259" key="6">
    <source>
        <dbReference type="Pfam" id="PF02631"/>
    </source>
</evidence>
<evidence type="ECO:0000256" key="3">
    <source>
        <dbReference type="ARBA" id="ARBA00018111"/>
    </source>
</evidence>
<evidence type="ECO:0000259" key="8">
    <source>
        <dbReference type="Pfam" id="PF21982"/>
    </source>
</evidence>
<dbReference type="Pfam" id="PF21981">
    <property type="entry name" value="RecX_HTH3"/>
    <property type="match status" value="1"/>
</dbReference>
<organism evidence="9 10">
    <name type="scientific">Geoalkalibacter ferrihydriticus DSM 17813</name>
    <dbReference type="NCBI Taxonomy" id="1121915"/>
    <lineage>
        <taxon>Bacteria</taxon>
        <taxon>Pseudomonadati</taxon>
        <taxon>Thermodesulfobacteriota</taxon>
        <taxon>Desulfuromonadia</taxon>
        <taxon>Desulfuromonadales</taxon>
        <taxon>Geoalkalibacteraceae</taxon>
        <taxon>Geoalkalibacter</taxon>
    </lineage>
</organism>
<dbReference type="InterPro" id="IPR053926">
    <property type="entry name" value="RecX_HTH_1st"/>
</dbReference>
<dbReference type="Proteomes" id="UP000035068">
    <property type="component" value="Unassembled WGS sequence"/>
</dbReference>
<dbReference type="HAMAP" id="MF_01114">
    <property type="entry name" value="RecX"/>
    <property type="match status" value="1"/>
</dbReference>
<sequence>MSASDPLTCALRLLSARDRSVAELSAGLQQRGYPEEEIQETVQRCSELGYLDDQRYAHERARALARSGRAAGSRILLDLRRRGISEELAVAALSAAEAELAPEQMLRDLLERRFPGFDYAHADERQKRRVLSFFQRRGFSLEQIFAIIRQERDL</sequence>
<evidence type="ECO:0000259" key="7">
    <source>
        <dbReference type="Pfam" id="PF21981"/>
    </source>
</evidence>
<comment type="caution">
    <text evidence="9">The sequence shown here is derived from an EMBL/GenBank/DDBJ whole genome shotgun (WGS) entry which is preliminary data.</text>
</comment>
<dbReference type="PANTHER" id="PTHR33602">
    <property type="entry name" value="REGULATORY PROTEIN RECX FAMILY PROTEIN"/>
    <property type="match status" value="1"/>
</dbReference>
<feature type="domain" description="RecX second three-helical" evidence="6">
    <location>
        <begin position="52"/>
        <end position="93"/>
    </location>
</feature>
<dbReference type="GO" id="GO:0005737">
    <property type="term" value="C:cytoplasm"/>
    <property type="evidence" value="ECO:0007669"/>
    <property type="project" value="UniProtKB-SubCell"/>
</dbReference>
<feature type="domain" description="RecX third three-helical" evidence="7">
    <location>
        <begin position="104"/>
        <end position="148"/>
    </location>
</feature>
<dbReference type="Pfam" id="PF21982">
    <property type="entry name" value="RecX_HTH1"/>
    <property type="match status" value="1"/>
</dbReference>
<dbReference type="Pfam" id="PF02631">
    <property type="entry name" value="RecX_HTH2"/>
    <property type="match status" value="1"/>
</dbReference>
<evidence type="ECO:0000313" key="10">
    <source>
        <dbReference type="Proteomes" id="UP000035068"/>
    </source>
</evidence>
<dbReference type="InterPro" id="IPR053924">
    <property type="entry name" value="RecX_HTH_2nd"/>
</dbReference>
<dbReference type="InterPro" id="IPR053925">
    <property type="entry name" value="RecX_HTH_3rd"/>
</dbReference>
<dbReference type="InterPro" id="IPR036388">
    <property type="entry name" value="WH-like_DNA-bd_sf"/>
</dbReference>
<comment type="function">
    <text evidence="5">Modulates RecA activity.</text>
</comment>
<evidence type="ECO:0000256" key="5">
    <source>
        <dbReference type="HAMAP-Rule" id="MF_01114"/>
    </source>
</evidence>
<comment type="subcellular location">
    <subcellularLocation>
        <location evidence="1 5">Cytoplasm</location>
    </subcellularLocation>
</comment>
<proteinExistence type="inferred from homology"/>
<keyword evidence="4 5" id="KW-0963">Cytoplasm</keyword>
<dbReference type="PANTHER" id="PTHR33602:SF1">
    <property type="entry name" value="REGULATORY PROTEIN RECX FAMILY PROTEIN"/>
    <property type="match status" value="1"/>
</dbReference>
<evidence type="ECO:0000256" key="1">
    <source>
        <dbReference type="ARBA" id="ARBA00004496"/>
    </source>
</evidence>
<accession>A0A0C2ECF3</accession>
<dbReference type="Gene3D" id="1.10.10.10">
    <property type="entry name" value="Winged helix-like DNA-binding domain superfamily/Winged helix DNA-binding domain"/>
    <property type="match status" value="3"/>
</dbReference>
<feature type="domain" description="RecX first three-helical" evidence="8">
    <location>
        <begin position="9"/>
        <end position="45"/>
    </location>
</feature>
<name>A0A0C2ECF3_9BACT</name>